<evidence type="ECO:0000313" key="2">
    <source>
        <dbReference type="Proteomes" id="UP000241222"/>
    </source>
</evidence>
<dbReference type="InterPro" id="IPR002347">
    <property type="entry name" value="SDR_fam"/>
</dbReference>
<dbReference type="OrthoDB" id="9779041at2"/>
<dbReference type="PRINTS" id="PR00081">
    <property type="entry name" value="GDHRDH"/>
</dbReference>
<proteinExistence type="predicted"/>
<dbReference type="PANTHER" id="PTHR45458">
    <property type="entry name" value="SHORT-CHAIN DEHYDROGENASE/REDUCTASE SDR"/>
    <property type="match status" value="1"/>
</dbReference>
<organism evidence="1 2">
    <name type="scientific">Photobacterium lutimaris</name>
    <dbReference type="NCBI Taxonomy" id="388278"/>
    <lineage>
        <taxon>Bacteria</taxon>
        <taxon>Pseudomonadati</taxon>
        <taxon>Pseudomonadota</taxon>
        <taxon>Gammaproteobacteria</taxon>
        <taxon>Vibrionales</taxon>
        <taxon>Vibrionaceae</taxon>
        <taxon>Photobacterium</taxon>
    </lineage>
</organism>
<dbReference type="Gene3D" id="3.40.50.720">
    <property type="entry name" value="NAD(P)-binding Rossmann-like Domain"/>
    <property type="match status" value="1"/>
</dbReference>
<dbReference type="PROSITE" id="PS00061">
    <property type="entry name" value="ADH_SHORT"/>
    <property type="match status" value="1"/>
</dbReference>
<accession>A0A2T3IWN0</accession>
<dbReference type="InterPro" id="IPR020904">
    <property type="entry name" value="Sc_DH/Rdtase_CS"/>
</dbReference>
<dbReference type="InterPro" id="IPR052184">
    <property type="entry name" value="SDR_enzymes"/>
</dbReference>
<dbReference type="Pfam" id="PF00106">
    <property type="entry name" value="adh_short"/>
    <property type="match status" value="1"/>
</dbReference>
<dbReference type="AlphaFoldDB" id="A0A2T3IWN0"/>
<dbReference type="PANTHER" id="PTHR45458:SF1">
    <property type="entry name" value="SHORT CHAIN DEHYDROGENASE"/>
    <property type="match status" value="1"/>
</dbReference>
<name>A0A2T3IWN0_9GAMM</name>
<sequence>MASVFISGVSDGIGLALATLHLQKGDSVIGMARHCPEQIAGHDNFVLIQADFGCLTQLSEVIDTNFAALENAEFDTLYLNAGATGNSPEYAGNTSLNDVVTVMNINAIANKLLLDVLLNMKHKPALVVVSASIAGRRYRAGMLAYSMSKAALEALSGVYAQEYPDVFFAVLGMCNVDTRLSHNIVNHPNVSLFPDHVRLKQRFQIPGYVVSAEMRAEDIYKIVQEQNCKHLKNGEFIEVRTLLNSF</sequence>
<comment type="caution">
    <text evidence="1">The sequence shown here is derived from an EMBL/GenBank/DDBJ whole genome shotgun (WGS) entry which is preliminary data.</text>
</comment>
<dbReference type="GO" id="GO:0016616">
    <property type="term" value="F:oxidoreductase activity, acting on the CH-OH group of donors, NAD or NADP as acceptor"/>
    <property type="evidence" value="ECO:0007669"/>
    <property type="project" value="TreeGrafter"/>
</dbReference>
<keyword evidence="2" id="KW-1185">Reference proteome</keyword>
<dbReference type="RefSeq" id="WP_107349690.1">
    <property type="nucleotide sequence ID" value="NZ_PYMH01000007.1"/>
</dbReference>
<dbReference type="InterPro" id="IPR036291">
    <property type="entry name" value="NAD(P)-bd_dom_sf"/>
</dbReference>
<reference evidence="1 2" key="1">
    <citation type="submission" date="2018-03" db="EMBL/GenBank/DDBJ databases">
        <title>Whole genome sequencing of Histamine producing bacteria.</title>
        <authorList>
            <person name="Butler K."/>
        </authorList>
    </citation>
    <scope>NUCLEOTIDE SEQUENCE [LARGE SCALE GENOMIC DNA]</scope>
    <source>
        <strain evidence="1 2">JCM 13586</strain>
    </source>
</reference>
<protein>
    <submittedName>
        <fullName evidence="1">Short-chain dehydrogenase</fullName>
    </submittedName>
</protein>
<dbReference type="Proteomes" id="UP000241222">
    <property type="component" value="Unassembled WGS sequence"/>
</dbReference>
<gene>
    <name evidence="1" type="ORF">C9I99_14910</name>
</gene>
<evidence type="ECO:0000313" key="1">
    <source>
        <dbReference type="EMBL" id="PSU32895.1"/>
    </source>
</evidence>
<dbReference type="EMBL" id="PYMH01000007">
    <property type="protein sequence ID" value="PSU32895.1"/>
    <property type="molecule type" value="Genomic_DNA"/>
</dbReference>
<dbReference type="SUPFAM" id="SSF51735">
    <property type="entry name" value="NAD(P)-binding Rossmann-fold domains"/>
    <property type="match status" value="1"/>
</dbReference>